<dbReference type="AlphaFoldDB" id="A0A3B1E669"/>
<dbReference type="EMBL" id="UOGL01000584">
    <property type="protein sequence ID" value="VAX41765.1"/>
    <property type="molecule type" value="Genomic_DNA"/>
</dbReference>
<dbReference type="PROSITE" id="PS51257">
    <property type="entry name" value="PROKAR_LIPOPROTEIN"/>
    <property type="match status" value="1"/>
</dbReference>
<gene>
    <name evidence="1" type="ORF">MNBD_PLANCTO02-2259</name>
</gene>
<sequence length="236" mass="27255">MTNIRYLLPFIVFTLLVASGCTDNGSGNFVKFKDLKKNVTTTVKGECCQPPPRTRKFPPVIVTPKRLPVIAMRPQKIDLIEQNNLLKPSTKSKITLLVKNRSFNKEGDALRISYDDIDLLKVLNMEPVPKNAVDYFPDWLSQLDGKRVRVRGFMIPHHLETGITVFILARDNDICCFGRSPKIYDLIEVRMRLGRSTRYIQGRPFDVVGTFHIDVEYEDNMFYRFYTMTESTVIQK</sequence>
<proteinExistence type="predicted"/>
<dbReference type="Gene3D" id="2.40.50.870">
    <property type="entry name" value="Protein of unknown function (DUF3299)"/>
    <property type="match status" value="1"/>
</dbReference>
<evidence type="ECO:0008006" key="2">
    <source>
        <dbReference type="Google" id="ProtNLM"/>
    </source>
</evidence>
<protein>
    <recommendedName>
        <fullName evidence="2">DUF3299 domain-containing protein</fullName>
    </recommendedName>
</protein>
<name>A0A3B1E669_9ZZZZ</name>
<organism evidence="1">
    <name type="scientific">hydrothermal vent metagenome</name>
    <dbReference type="NCBI Taxonomy" id="652676"/>
    <lineage>
        <taxon>unclassified sequences</taxon>
        <taxon>metagenomes</taxon>
        <taxon>ecological metagenomes</taxon>
    </lineage>
</organism>
<reference evidence="1" key="1">
    <citation type="submission" date="2018-06" db="EMBL/GenBank/DDBJ databases">
        <authorList>
            <person name="Zhirakovskaya E."/>
        </authorList>
    </citation>
    <scope>NUCLEOTIDE SEQUENCE</scope>
</reference>
<evidence type="ECO:0000313" key="1">
    <source>
        <dbReference type="EMBL" id="VAX41765.1"/>
    </source>
</evidence>
<accession>A0A3B1E669</accession>